<accession>A0A9Q4KI94</accession>
<protein>
    <submittedName>
        <fullName evidence="2">Uncharacterized protein</fullName>
    </submittedName>
</protein>
<evidence type="ECO:0000313" key="2">
    <source>
        <dbReference type="EMBL" id="MCZ6160681.1"/>
    </source>
</evidence>
<evidence type="ECO:0000256" key="1">
    <source>
        <dbReference type="SAM" id="Coils"/>
    </source>
</evidence>
<dbReference type="RefSeq" id="WP_269490028.1">
    <property type="nucleotide sequence ID" value="NZ_JAPXGO010000018.1"/>
</dbReference>
<gene>
    <name evidence="2" type="ORF">O6B32_09380</name>
</gene>
<keyword evidence="1" id="KW-0175">Coiled coil</keyword>
<organism evidence="2 3">
    <name type="scientific">Campylobacter ureolyticus</name>
    <dbReference type="NCBI Taxonomy" id="827"/>
    <lineage>
        <taxon>Bacteria</taxon>
        <taxon>Pseudomonadati</taxon>
        <taxon>Campylobacterota</taxon>
        <taxon>Epsilonproteobacteria</taxon>
        <taxon>Campylobacterales</taxon>
        <taxon>Campylobacteraceae</taxon>
        <taxon>Campylobacter</taxon>
    </lineage>
</organism>
<dbReference type="EMBL" id="JAPXGO010000018">
    <property type="protein sequence ID" value="MCZ6160681.1"/>
    <property type="molecule type" value="Genomic_DNA"/>
</dbReference>
<comment type="caution">
    <text evidence="2">The sequence shown here is derived from an EMBL/GenBank/DDBJ whole genome shotgun (WGS) entry which is preliminary data.</text>
</comment>
<dbReference type="AlphaFoldDB" id="A0A9Q4KI94"/>
<evidence type="ECO:0000313" key="3">
    <source>
        <dbReference type="Proteomes" id="UP001075225"/>
    </source>
</evidence>
<sequence>MIIYKNFEPNDFENLHKSKGLVYNIFYEEKAKYLETHINKLNEEILKIEEHIEKIENENLDDIKDLRRLYILKIIEKSNQAFNKIKK</sequence>
<reference evidence="2" key="1">
    <citation type="submission" date="2022-12" db="EMBL/GenBank/DDBJ databases">
        <title>Species Delineation and Comparative Genomics within the Campylobacter ureolyticus Complex.</title>
        <authorList>
            <person name="Maki J."/>
            <person name="Howard M."/>
            <person name="Connelly S."/>
            <person name="Hardy D.J."/>
            <person name="Cameron A."/>
        </authorList>
    </citation>
    <scope>NUCLEOTIDE SEQUENCE</scope>
    <source>
        <strain evidence="2">URMC_787</strain>
    </source>
</reference>
<feature type="coiled-coil region" evidence="1">
    <location>
        <begin position="31"/>
        <end position="61"/>
    </location>
</feature>
<name>A0A9Q4KI94_9BACT</name>
<dbReference type="Proteomes" id="UP001075225">
    <property type="component" value="Unassembled WGS sequence"/>
</dbReference>
<proteinExistence type="predicted"/>